<dbReference type="InterPro" id="IPR051673">
    <property type="entry name" value="SSDNA_exonuclease_RecJ"/>
</dbReference>
<keyword evidence="3" id="KW-0378">Hydrolase</keyword>
<dbReference type="Pfam" id="PF01368">
    <property type="entry name" value="DHH"/>
    <property type="match status" value="1"/>
</dbReference>
<dbReference type="InterPro" id="IPR001667">
    <property type="entry name" value="DDH_dom"/>
</dbReference>
<dbReference type="EMBL" id="FOUJ01000001">
    <property type="protein sequence ID" value="SFM16698.1"/>
    <property type="molecule type" value="Genomic_DNA"/>
</dbReference>
<evidence type="ECO:0000259" key="1">
    <source>
        <dbReference type="Pfam" id="PF01368"/>
    </source>
</evidence>
<gene>
    <name evidence="3" type="ORF">SAMN04488696_0151</name>
</gene>
<dbReference type="InterPro" id="IPR038763">
    <property type="entry name" value="DHH_sf"/>
</dbReference>
<dbReference type="Gene3D" id="3.10.310.30">
    <property type="match status" value="1"/>
</dbReference>
<proteinExistence type="predicted"/>
<dbReference type="RefSeq" id="WP_091931803.1">
    <property type="nucleotide sequence ID" value="NZ_FOUJ01000001.1"/>
</dbReference>
<dbReference type="STRING" id="487685.SAMN04488696_0151"/>
<accession>A0A1I4NMG6</accession>
<name>A0A1I4NMG6_9EURY</name>
<dbReference type="InterPro" id="IPR003156">
    <property type="entry name" value="DHHA1_dom"/>
</dbReference>
<keyword evidence="3" id="KW-0540">Nuclease</keyword>
<dbReference type="GO" id="GO:0004527">
    <property type="term" value="F:exonuclease activity"/>
    <property type="evidence" value="ECO:0007669"/>
    <property type="project" value="UniProtKB-KW"/>
</dbReference>
<dbReference type="AlphaFoldDB" id="A0A1I4NMG6"/>
<dbReference type="GO" id="GO:0003676">
    <property type="term" value="F:nucleic acid binding"/>
    <property type="evidence" value="ECO:0007669"/>
    <property type="project" value="InterPro"/>
</dbReference>
<dbReference type="Gene3D" id="3.90.1640.30">
    <property type="match status" value="1"/>
</dbReference>
<dbReference type="OrthoDB" id="36101at2157"/>
<dbReference type="PANTHER" id="PTHR30255:SF2">
    <property type="entry name" value="SINGLE-STRANDED-DNA-SPECIFIC EXONUCLEASE RECJ"/>
    <property type="match status" value="1"/>
</dbReference>
<keyword evidence="4" id="KW-1185">Reference proteome</keyword>
<dbReference type="Proteomes" id="UP000198535">
    <property type="component" value="Unassembled WGS sequence"/>
</dbReference>
<feature type="domain" description="DDH" evidence="1">
    <location>
        <begin position="27"/>
        <end position="159"/>
    </location>
</feature>
<dbReference type="SUPFAM" id="SSF64182">
    <property type="entry name" value="DHH phosphoesterases"/>
    <property type="match status" value="1"/>
</dbReference>
<sequence length="446" mass="47981">MNLNIEMQKLKDLAREAADVIEKYEHVRVISHNDADGLTSAGIICQALLRQGIRFHTTIEPRLDRAVVEKIKETAADDDLVIFCDMGSGQSDIISELKQDIVVLDHHVPVGETPAKVLVNPHLVGIDGAMHISGSGVTFFVAMEMEPANIDLAGLAIAGAVGDKQLFSTLNGHILEEAVNAEIVSVKKGLKVGDGDLAKILEYTPEPYLDITGDSEKIEQFLDFLGLDGNIEDLNPDQTKALTSAVALKLAKNASPEAVDAAIGDIYLLNKELVSNVYDLVAILNTCGKTEKYGMGLSICMKDKTHLEEARDMAISHQISIVENIRKGMDMVKEGKSIGYLIGEDMEGTGLIASTFVRYVNPEMPFVAVNQVDELVKVSARGTRALVEKGLDLSFALREAAKLVGGEGGGHNVASGASIPPGTAEQFIAKVDEIVAEQLPKQEQSE</sequence>
<evidence type="ECO:0000313" key="3">
    <source>
        <dbReference type="EMBL" id="SFM16698.1"/>
    </source>
</evidence>
<feature type="domain" description="DHHA1" evidence="2">
    <location>
        <begin position="364"/>
        <end position="437"/>
    </location>
</feature>
<reference evidence="4" key="1">
    <citation type="submission" date="2016-10" db="EMBL/GenBank/DDBJ databases">
        <authorList>
            <person name="Varghese N."/>
            <person name="Submissions S."/>
        </authorList>
    </citation>
    <scope>NUCLEOTIDE SEQUENCE [LARGE SCALE GENOMIC DNA]</scope>
    <source>
        <strain evidence="4">Mob M</strain>
    </source>
</reference>
<dbReference type="PANTHER" id="PTHR30255">
    <property type="entry name" value="SINGLE-STRANDED-DNA-SPECIFIC EXONUCLEASE RECJ"/>
    <property type="match status" value="1"/>
</dbReference>
<keyword evidence="3" id="KW-0269">Exonuclease</keyword>
<protein>
    <submittedName>
        <fullName evidence="3">Single-stranded DNA-specific exonuclease, DHH superfamily, may be involved in DNA replication intiation</fullName>
    </submittedName>
</protein>
<evidence type="ECO:0000313" key="4">
    <source>
        <dbReference type="Proteomes" id="UP000198535"/>
    </source>
</evidence>
<dbReference type="Pfam" id="PF02272">
    <property type="entry name" value="DHHA1"/>
    <property type="match status" value="1"/>
</dbReference>
<organism evidence="3 4">
    <name type="scientific">Methanolobus profundi</name>
    <dbReference type="NCBI Taxonomy" id="487685"/>
    <lineage>
        <taxon>Archaea</taxon>
        <taxon>Methanobacteriati</taxon>
        <taxon>Methanobacteriota</taxon>
        <taxon>Stenosarchaea group</taxon>
        <taxon>Methanomicrobia</taxon>
        <taxon>Methanosarcinales</taxon>
        <taxon>Methanosarcinaceae</taxon>
        <taxon>Methanolobus</taxon>
    </lineage>
</organism>
<evidence type="ECO:0000259" key="2">
    <source>
        <dbReference type="Pfam" id="PF02272"/>
    </source>
</evidence>